<dbReference type="SUPFAM" id="SSF51126">
    <property type="entry name" value="Pectin lyase-like"/>
    <property type="match status" value="1"/>
</dbReference>
<feature type="signal peptide" evidence="1">
    <location>
        <begin position="1"/>
        <end position="21"/>
    </location>
</feature>
<dbReference type="InterPro" id="IPR011050">
    <property type="entry name" value="Pectin_lyase_fold/virulence"/>
</dbReference>
<dbReference type="Proteomes" id="UP000239532">
    <property type="component" value="Unassembled WGS sequence"/>
</dbReference>
<dbReference type="PANTHER" id="PTHR41339">
    <property type="entry name" value="LIPL48"/>
    <property type="match status" value="1"/>
</dbReference>
<proteinExistence type="predicted"/>
<sequence length="397" mass="41154">MKLNKLLILFLSAIALTNCTSDDTADIVININNGGTGTSGAVNISGVYTENLTLDANTEYLINGPLLMSRGTTLTIPAGTTLKAQPVGVNAYIAIQQGARIDARGTQSNPIVLTSAAADPQSGDWGGLIILGNAPINSTAAGSTDTATSEVGQLSYGGNEVADNSGTISYLRIEYAGGAIDGNAELNGLSLYAVGNGTSIDHVQVYLGSDDGVEFFGGTVNLDFVSVVGAEDDSIDWTEGYRGNLSNVYVEQLASADGDSGFEMDGFNTDFSLEDTSLLSRPTVSNVSIVGNNDNSRAFRVRAGSGGIFTNVLISNTGRGVVVEDDESAFRTSDNIPDDLLFTDVAFTNVTTEYSYGFEAGVGTANPAPTQADVIKGTSANATGTDYATWGAGWTRN</sequence>
<keyword evidence="1" id="KW-0732">Signal</keyword>
<name>A0A2S9WWV2_9FLAO</name>
<evidence type="ECO:0000313" key="2">
    <source>
        <dbReference type="EMBL" id="PRP67957.1"/>
    </source>
</evidence>
<dbReference type="PANTHER" id="PTHR41339:SF1">
    <property type="entry name" value="SECRETED PROTEIN"/>
    <property type="match status" value="1"/>
</dbReference>
<dbReference type="OrthoDB" id="1521716at2"/>
<evidence type="ECO:0000256" key="1">
    <source>
        <dbReference type="SAM" id="SignalP"/>
    </source>
</evidence>
<evidence type="ECO:0000313" key="3">
    <source>
        <dbReference type="Proteomes" id="UP000239532"/>
    </source>
</evidence>
<organism evidence="2 3">
    <name type="scientific">Nonlabens agnitus</name>
    <dbReference type="NCBI Taxonomy" id="870484"/>
    <lineage>
        <taxon>Bacteria</taxon>
        <taxon>Pseudomonadati</taxon>
        <taxon>Bacteroidota</taxon>
        <taxon>Flavobacteriia</taxon>
        <taxon>Flavobacteriales</taxon>
        <taxon>Flavobacteriaceae</taxon>
        <taxon>Nonlabens</taxon>
    </lineage>
</organism>
<comment type="caution">
    <text evidence="2">The sequence shown here is derived from an EMBL/GenBank/DDBJ whole genome shotgun (WGS) entry which is preliminary data.</text>
</comment>
<dbReference type="EMBL" id="MQUC01000003">
    <property type="protein sequence ID" value="PRP67957.1"/>
    <property type="molecule type" value="Genomic_DNA"/>
</dbReference>
<dbReference type="RefSeq" id="WP_105983645.1">
    <property type="nucleotide sequence ID" value="NZ_MQUC01000003.1"/>
</dbReference>
<keyword evidence="3" id="KW-1185">Reference proteome</keyword>
<reference evidence="2 3" key="1">
    <citation type="submission" date="2016-11" db="EMBL/GenBank/DDBJ databases">
        <title>Trade-off between light-utilization and light-protection in marine flavobacteria.</title>
        <authorList>
            <person name="Kumagai Y."/>
        </authorList>
    </citation>
    <scope>NUCLEOTIDE SEQUENCE [LARGE SCALE GENOMIC DNA]</scope>
    <source>
        <strain evidence="2 3">JCM 17109</strain>
    </source>
</reference>
<feature type="chain" id="PRO_5015597158" description="Multidrug transporter" evidence="1">
    <location>
        <begin position="22"/>
        <end position="397"/>
    </location>
</feature>
<dbReference type="AlphaFoldDB" id="A0A2S9WWV2"/>
<evidence type="ECO:0008006" key="4">
    <source>
        <dbReference type="Google" id="ProtNLM"/>
    </source>
</evidence>
<gene>
    <name evidence="2" type="ORF">BST86_13075</name>
</gene>
<accession>A0A2S9WWV2</accession>
<protein>
    <recommendedName>
        <fullName evidence="4">Multidrug transporter</fullName>
    </recommendedName>
</protein>